<evidence type="ECO:0000256" key="8">
    <source>
        <dbReference type="SAM" id="MobiDB-lite"/>
    </source>
</evidence>
<dbReference type="SMART" id="SM00409">
    <property type="entry name" value="IG"/>
    <property type="match status" value="2"/>
</dbReference>
<keyword evidence="4 9" id="KW-1133">Transmembrane helix</keyword>
<keyword evidence="2 9" id="KW-0812">Transmembrane</keyword>
<evidence type="ECO:0000313" key="12">
    <source>
        <dbReference type="Proteomes" id="UP001591681"/>
    </source>
</evidence>
<comment type="caution">
    <text evidence="11">The sequence shown here is derived from an EMBL/GenBank/DDBJ whole genome shotgun (WGS) entry which is preliminary data.</text>
</comment>
<evidence type="ECO:0000256" key="3">
    <source>
        <dbReference type="ARBA" id="ARBA00022729"/>
    </source>
</evidence>
<sequence>MAQMLQLNDLSLLIRWTSFEGIIKRLPKYLVTNFRLVVRNILYVLKCTLACVSGLSTVTAIEVTIPEVRYEFARGDNITLPCSFTTKVSAPKPIVTWTVEGEENEEITILTYYSMIDSLDVKGVYEGRVGLDHDIAKGRVNLKLNNIMLSENKPFECKVQIPGDKEGKVSDTTTLLVLVAPSPPICKMQGKAEYGQNINLTCVSEEGSPPPSYNWEGHDVRNTLRQLPQTAKQKDGVLSLFNISMETSGYYICTSANKIRQATCNITLSVMPPSMNVGSTAGIIGGAVGLLIFLFIIIYCCCCRKKKGDEEYEMGVPQEDYHDRAPTKERVDDNEEKEPRDRTIDRHDRPSERSDYDADGQSDYSRRDDRYDDGYNDRRDNHRNDRRDGYDDRRDDRRDRYDDRYDRYDRRNRSDERDRPPSVPPNKPSRADYD</sequence>
<dbReference type="Pfam" id="PF13927">
    <property type="entry name" value="Ig_3"/>
    <property type="match status" value="1"/>
</dbReference>
<dbReference type="InterPro" id="IPR003599">
    <property type="entry name" value="Ig_sub"/>
</dbReference>
<dbReference type="FunFam" id="2.60.40.10:FF:000095">
    <property type="entry name" value="immunoglobulin superfamily member 11 isoform X1"/>
    <property type="match status" value="1"/>
</dbReference>
<comment type="subcellular location">
    <subcellularLocation>
        <location evidence="1">Membrane</location>
        <topology evidence="1">Single-pass type I membrane protein</topology>
    </subcellularLocation>
</comment>
<dbReference type="Gene3D" id="2.60.40.10">
    <property type="entry name" value="Immunoglobulins"/>
    <property type="match status" value="2"/>
</dbReference>
<evidence type="ECO:0000256" key="9">
    <source>
        <dbReference type="SAM" id="Phobius"/>
    </source>
</evidence>
<reference evidence="11 12" key="1">
    <citation type="submission" date="2024-09" db="EMBL/GenBank/DDBJ databases">
        <title>A chromosome-level genome assembly of Gray's grenadier anchovy, Coilia grayii.</title>
        <authorList>
            <person name="Fu Z."/>
        </authorList>
    </citation>
    <scope>NUCLEOTIDE SEQUENCE [LARGE SCALE GENOMIC DNA]</scope>
    <source>
        <strain evidence="11">G4</strain>
        <tissue evidence="11">Muscle</tissue>
    </source>
</reference>
<gene>
    <name evidence="11" type="ORF">ACEWY4_016907</name>
</gene>
<evidence type="ECO:0000256" key="1">
    <source>
        <dbReference type="ARBA" id="ARBA00004479"/>
    </source>
</evidence>
<evidence type="ECO:0000259" key="10">
    <source>
        <dbReference type="PROSITE" id="PS50835"/>
    </source>
</evidence>
<keyword evidence="3" id="KW-0732">Signal</keyword>
<keyword evidence="7" id="KW-0393">Immunoglobulin domain</keyword>
<dbReference type="EMBL" id="JBHFQA010000014">
    <property type="protein sequence ID" value="KAL2088079.1"/>
    <property type="molecule type" value="Genomic_DNA"/>
</dbReference>
<organism evidence="11 12">
    <name type="scientific">Coilia grayii</name>
    <name type="common">Gray's grenadier anchovy</name>
    <dbReference type="NCBI Taxonomy" id="363190"/>
    <lineage>
        <taxon>Eukaryota</taxon>
        <taxon>Metazoa</taxon>
        <taxon>Chordata</taxon>
        <taxon>Craniata</taxon>
        <taxon>Vertebrata</taxon>
        <taxon>Euteleostomi</taxon>
        <taxon>Actinopterygii</taxon>
        <taxon>Neopterygii</taxon>
        <taxon>Teleostei</taxon>
        <taxon>Clupei</taxon>
        <taxon>Clupeiformes</taxon>
        <taxon>Clupeoidei</taxon>
        <taxon>Engraulidae</taxon>
        <taxon>Coilinae</taxon>
        <taxon>Coilia</taxon>
    </lineage>
</organism>
<evidence type="ECO:0000256" key="6">
    <source>
        <dbReference type="ARBA" id="ARBA00023157"/>
    </source>
</evidence>
<protein>
    <recommendedName>
        <fullName evidence="10">Ig-like domain-containing protein</fullName>
    </recommendedName>
</protein>
<dbReference type="InterPro" id="IPR013106">
    <property type="entry name" value="Ig_V-set"/>
</dbReference>
<evidence type="ECO:0000256" key="2">
    <source>
        <dbReference type="ARBA" id="ARBA00022692"/>
    </source>
</evidence>
<proteinExistence type="predicted"/>
<dbReference type="InterPro" id="IPR042474">
    <property type="entry name" value="A33"/>
</dbReference>
<feature type="domain" description="Ig-like" evidence="10">
    <location>
        <begin position="61"/>
        <end position="174"/>
    </location>
</feature>
<dbReference type="PANTHER" id="PTHR44969:SF1">
    <property type="entry name" value="CELL SURFACE A33 ANTIGEN"/>
    <property type="match status" value="1"/>
</dbReference>
<evidence type="ECO:0000313" key="11">
    <source>
        <dbReference type="EMBL" id="KAL2088079.1"/>
    </source>
</evidence>
<dbReference type="InterPro" id="IPR013783">
    <property type="entry name" value="Ig-like_fold"/>
</dbReference>
<evidence type="ECO:0000256" key="5">
    <source>
        <dbReference type="ARBA" id="ARBA00023136"/>
    </source>
</evidence>
<dbReference type="PANTHER" id="PTHR44969">
    <property type="entry name" value="CELL SURFACE A33 ANTIGEN"/>
    <property type="match status" value="1"/>
</dbReference>
<feature type="domain" description="Ig-like" evidence="10">
    <location>
        <begin position="183"/>
        <end position="269"/>
    </location>
</feature>
<dbReference type="PROSITE" id="PS50835">
    <property type="entry name" value="IG_LIKE"/>
    <property type="match status" value="2"/>
</dbReference>
<keyword evidence="12" id="KW-1185">Reference proteome</keyword>
<feature type="compositionally biased region" description="Basic and acidic residues" evidence="8">
    <location>
        <begin position="364"/>
        <end position="420"/>
    </location>
</feature>
<evidence type="ECO:0000256" key="7">
    <source>
        <dbReference type="ARBA" id="ARBA00023319"/>
    </source>
</evidence>
<dbReference type="InterPro" id="IPR007110">
    <property type="entry name" value="Ig-like_dom"/>
</dbReference>
<dbReference type="Proteomes" id="UP001591681">
    <property type="component" value="Unassembled WGS sequence"/>
</dbReference>
<dbReference type="InterPro" id="IPR036179">
    <property type="entry name" value="Ig-like_dom_sf"/>
</dbReference>
<feature type="transmembrane region" description="Helical" evidence="9">
    <location>
        <begin position="281"/>
        <end position="302"/>
    </location>
</feature>
<name>A0ABD1JLZ3_9TELE</name>
<keyword evidence="6" id="KW-1015">Disulfide bond</keyword>
<dbReference type="SUPFAM" id="SSF48726">
    <property type="entry name" value="Immunoglobulin"/>
    <property type="match status" value="2"/>
</dbReference>
<dbReference type="AlphaFoldDB" id="A0ABD1JLZ3"/>
<dbReference type="SMART" id="SM00408">
    <property type="entry name" value="IGc2"/>
    <property type="match status" value="1"/>
</dbReference>
<keyword evidence="5 9" id="KW-0472">Membrane</keyword>
<feature type="compositionally biased region" description="Basic and acidic residues" evidence="8">
    <location>
        <begin position="319"/>
        <end position="356"/>
    </location>
</feature>
<dbReference type="GO" id="GO:0016020">
    <property type="term" value="C:membrane"/>
    <property type="evidence" value="ECO:0007669"/>
    <property type="project" value="UniProtKB-SubCell"/>
</dbReference>
<feature type="region of interest" description="Disordered" evidence="8">
    <location>
        <begin position="315"/>
        <end position="434"/>
    </location>
</feature>
<dbReference type="InterPro" id="IPR003598">
    <property type="entry name" value="Ig_sub2"/>
</dbReference>
<evidence type="ECO:0000256" key="4">
    <source>
        <dbReference type="ARBA" id="ARBA00022989"/>
    </source>
</evidence>
<accession>A0ABD1JLZ3</accession>
<dbReference type="Pfam" id="PF07686">
    <property type="entry name" value="V-set"/>
    <property type="match status" value="1"/>
</dbReference>